<dbReference type="SUPFAM" id="SSF52833">
    <property type="entry name" value="Thioredoxin-like"/>
    <property type="match status" value="1"/>
</dbReference>
<dbReference type="PANTHER" id="PTHR43601:SF3">
    <property type="entry name" value="THIOREDOXIN, MITOCHONDRIAL"/>
    <property type="match status" value="1"/>
</dbReference>
<dbReference type="Proteomes" id="UP001071230">
    <property type="component" value="Unassembled WGS sequence"/>
</dbReference>
<dbReference type="Proteomes" id="UP000836597">
    <property type="component" value="Chromosome"/>
</dbReference>
<dbReference type="RefSeq" id="WP_240985797.1">
    <property type="nucleotide sequence ID" value="NZ_CDGJ01000081.1"/>
</dbReference>
<protein>
    <submittedName>
        <fullName evidence="2 3">Thioredoxin</fullName>
    </submittedName>
</protein>
<dbReference type="EMBL" id="CDGJ01000081">
    <property type="protein sequence ID" value="CEJ08337.1"/>
    <property type="molecule type" value="Genomic_DNA"/>
</dbReference>
<evidence type="ECO:0000313" key="4">
    <source>
        <dbReference type="Proteomes" id="UP001071230"/>
    </source>
</evidence>
<feature type="domain" description="Thioredoxin" evidence="1">
    <location>
        <begin position="12"/>
        <end position="87"/>
    </location>
</feature>
<dbReference type="KEGG" id="aacx:DEACI_3102"/>
<sequence length="111" mass="12904">MNAEADILIRSEEQLRRLLAQEEALVLYFTSQSCNVCRAVFPKLMIRVSPQLIKVAKINIDEHPEIAGQMLVFTVPTVLMMYEGKEILRESRFIDFQRVERTLNVLHRTLS</sequence>
<dbReference type="AlphaFoldDB" id="A0A8S0W4H4"/>
<name>A0A8S0W4H4_9FIRM</name>
<dbReference type="PANTHER" id="PTHR43601">
    <property type="entry name" value="THIOREDOXIN, MITOCHONDRIAL"/>
    <property type="match status" value="1"/>
</dbReference>
<dbReference type="InterPro" id="IPR013766">
    <property type="entry name" value="Thioredoxin_domain"/>
</dbReference>
<reference evidence="3" key="1">
    <citation type="submission" date="2014-11" db="EMBL/GenBank/DDBJ databases">
        <authorList>
            <person name="Hornung B.V."/>
        </authorList>
    </citation>
    <scope>NUCLEOTIDE SEQUENCE</scope>
    <source>
        <strain evidence="3">INE</strain>
    </source>
</reference>
<dbReference type="Pfam" id="PF00085">
    <property type="entry name" value="Thioredoxin"/>
    <property type="match status" value="1"/>
</dbReference>
<evidence type="ECO:0000313" key="2">
    <source>
        <dbReference type="EMBL" id="CAA7602428.1"/>
    </source>
</evidence>
<dbReference type="Gene3D" id="3.40.30.10">
    <property type="entry name" value="Glutaredoxin"/>
    <property type="match status" value="1"/>
</dbReference>
<dbReference type="EMBL" id="LR746496">
    <property type="protein sequence ID" value="CAA7602428.1"/>
    <property type="molecule type" value="Genomic_DNA"/>
</dbReference>
<dbReference type="GO" id="GO:0045454">
    <property type="term" value="P:cell redox homeostasis"/>
    <property type="evidence" value="ECO:0007669"/>
    <property type="project" value="TreeGrafter"/>
</dbReference>
<dbReference type="CDD" id="cd02947">
    <property type="entry name" value="TRX_family"/>
    <property type="match status" value="1"/>
</dbReference>
<gene>
    <name evidence="3" type="ORF">DEACI_2813</name>
    <name evidence="2" type="ORF">DEACI_3102</name>
</gene>
<reference evidence="2" key="2">
    <citation type="submission" date="2020-01" db="EMBL/GenBank/DDBJ databases">
        <authorList>
            <person name="Hornung B."/>
        </authorList>
    </citation>
    <scope>NUCLEOTIDE SEQUENCE</scope>
    <source>
        <strain evidence="2">PacBioINE</strain>
    </source>
</reference>
<evidence type="ECO:0000313" key="3">
    <source>
        <dbReference type="EMBL" id="CEJ08337.1"/>
    </source>
</evidence>
<evidence type="ECO:0000259" key="1">
    <source>
        <dbReference type="Pfam" id="PF00085"/>
    </source>
</evidence>
<keyword evidence="4" id="KW-1185">Reference proteome</keyword>
<accession>A0A8S0W4H4</accession>
<organism evidence="2">
    <name type="scientific">Acididesulfobacillus acetoxydans</name>
    <dbReference type="NCBI Taxonomy" id="1561005"/>
    <lineage>
        <taxon>Bacteria</taxon>
        <taxon>Bacillati</taxon>
        <taxon>Bacillota</taxon>
        <taxon>Clostridia</taxon>
        <taxon>Eubacteriales</taxon>
        <taxon>Peptococcaceae</taxon>
        <taxon>Acididesulfobacillus</taxon>
    </lineage>
</organism>
<proteinExistence type="predicted"/>
<dbReference type="InterPro" id="IPR036249">
    <property type="entry name" value="Thioredoxin-like_sf"/>
</dbReference>